<protein>
    <submittedName>
        <fullName evidence="1">Uncharacterized protein</fullName>
    </submittedName>
</protein>
<dbReference type="Proteomes" id="UP000241037">
    <property type="component" value="Segment"/>
</dbReference>
<accession>A0A2H4PGW0</accession>
<organism evidence="1 2">
    <name type="scientific">Klebsiella phage Sugarland</name>
    <dbReference type="NCBI Taxonomy" id="2053603"/>
    <lineage>
        <taxon>Viruses</taxon>
        <taxon>Duplodnaviria</taxon>
        <taxon>Heunggongvirae</taxon>
        <taxon>Uroviricota</taxon>
        <taxon>Caudoviricetes</taxon>
        <taxon>Demerecviridae</taxon>
        <taxon>Sugarlandvirus</taxon>
        <taxon>Sugarlandvirus sugarland</taxon>
    </lineage>
</organism>
<gene>
    <name evidence="1" type="ORF">CPT_Sugarland_050</name>
</gene>
<reference evidence="1 2" key="1">
    <citation type="journal article" date="2018" name="Microbiol. Resour. Announc.">
        <title>Complete Genome Sequence of Klebsiella pneumoniae Siphophage Sugarland.</title>
        <authorList>
            <person name="Erickson S.G."/>
            <person name="Lessor L."/>
            <person name="O'Leary C.J."/>
            <person name="Gill J.J."/>
            <person name="Liu M."/>
        </authorList>
    </citation>
    <scope>NUCLEOTIDE SEQUENCE [LARGE SCALE GENOMIC DNA]</scope>
</reference>
<dbReference type="EMBL" id="MG459987">
    <property type="protein sequence ID" value="ATW61887.1"/>
    <property type="molecule type" value="Genomic_DNA"/>
</dbReference>
<evidence type="ECO:0000313" key="1">
    <source>
        <dbReference type="EMBL" id="ATW61887.1"/>
    </source>
</evidence>
<sequence>MFTLFLLAVAAWMAVGINHGLDCAKVMSAKAFEFLAKFATRKDIEAIIARGGAKDAEGVLKSFDKLLELRSGKYAAEIRCMDRKIIGRICKGIFIVQGALKGPFAKPKPDSLKRAQIFNNYCVEKHPLNR</sequence>
<proteinExistence type="predicted"/>
<evidence type="ECO:0000313" key="2">
    <source>
        <dbReference type="Proteomes" id="UP000241037"/>
    </source>
</evidence>
<name>A0A2H4PGW0_9CAUD</name>
<dbReference type="OrthoDB" id="32451at10239"/>
<keyword evidence="2" id="KW-1185">Reference proteome</keyword>